<reference evidence="1 2" key="1">
    <citation type="submission" date="2006-02" db="EMBL/GenBank/DDBJ databases">
        <authorList>
            <person name="Murray A."/>
            <person name="Staley J."/>
            <person name="Ferriera S."/>
            <person name="Johnson J."/>
            <person name="Kravitz S."/>
            <person name="Halpern A."/>
            <person name="Remington K."/>
            <person name="Beeson K."/>
            <person name="Tran B."/>
            <person name="Rogers Y.-H."/>
            <person name="Friedman R."/>
            <person name="Venter J.C."/>
        </authorList>
    </citation>
    <scope>NUCLEOTIDE SEQUENCE [LARGE SCALE GENOMIC DNA]</scope>
    <source>
        <strain evidence="1 2">23-P</strain>
    </source>
</reference>
<dbReference type="AlphaFoldDB" id="A4BYJ8"/>
<evidence type="ECO:0000313" key="2">
    <source>
        <dbReference type="Proteomes" id="UP000003053"/>
    </source>
</evidence>
<organism evidence="1 2">
    <name type="scientific">Polaribacter irgensii 23-P</name>
    <dbReference type="NCBI Taxonomy" id="313594"/>
    <lineage>
        <taxon>Bacteria</taxon>
        <taxon>Pseudomonadati</taxon>
        <taxon>Bacteroidota</taxon>
        <taxon>Flavobacteriia</taxon>
        <taxon>Flavobacteriales</taxon>
        <taxon>Flavobacteriaceae</taxon>
    </lineage>
</organism>
<dbReference type="EMBL" id="AAOG01000002">
    <property type="protein sequence ID" value="EAR12241.1"/>
    <property type="molecule type" value="Genomic_DNA"/>
</dbReference>
<comment type="caution">
    <text evidence="1">The sequence shown here is derived from an EMBL/GenBank/DDBJ whole genome shotgun (WGS) entry which is preliminary data.</text>
</comment>
<proteinExistence type="predicted"/>
<keyword evidence="2" id="KW-1185">Reference proteome</keyword>
<name>A4BYJ8_9FLAO</name>
<dbReference type="Proteomes" id="UP000003053">
    <property type="component" value="Unassembled WGS sequence"/>
</dbReference>
<dbReference type="HOGENOM" id="CLU_2718878_0_0_10"/>
<evidence type="ECO:0000313" key="1">
    <source>
        <dbReference type="EMBL" id="EAR12241.1"/>
    </source>
</evidence>
<gene>
    <name evidence="1" type="ORF">PI23P_06445</name>
</gene>
<protein>
    <submittedName>
        <fullName evidence="1">Uncharacterized protein</fullName>
    </submittedName>
</protein>
<accession>A4BYJ8</accession>
<sequence>MHFLPEKALVQPSKTATASAIGMRVALGFLFSTKKDQIGMHFLPEKSSRAALGDRSCKYNRYTRCAWIFIQH</sequence>